<dbReference type="CDD" id="cd05233">
    <property type="entry name" value="SDR_c"/>
    <property type="match status" value="1"/>
</dbReference>
<accession>A0ABP6UXK9</accession>
<dbReference type="SUPFAM" id="SSF51735">
    <property type="entry name" value="NAD(P)-binding Rossmann-fold domains"/>
    <property type="match status" value="1"/>
</dbReference>
<dbReference type="PANTHER" id="PTHR24321:SF14">
    <property type="entry name" value="SHORT-CHAIN TYPE DEHYDROGENASE_REDUCTASE BLR2146-RELATED"/>
    <property type="match status" value="1"/>
</dbReference>
<dbReference type="Proteomes" id="UP001500689">
    <property type="component" value="Unassembled WGS sequence"/>
</dbReference>
<dbReference type="NCBIfam" id="NF005559">
    <property type="entry name" value="PRK07231.1"/>
    <property type="match status" value="1"/>
</dbReference>
<dbReference type="InterPro" id="IPR036291">
    <property type="entry name" value="NAD(P)-bd_dom_sf"/>
</dbReference>
<evidence type="ECO:0000313" key="4">
    <source>
        <dbReference type="EMBL" id="GAA3523047.1"/>
    </source>
</evidence>
<comment type="caution">
    <text evidence="4">The sequence shown here is derived from an EMBL/GenBank/DDBJ whole genome shotgun (WGS) entry which is preliminary data.</text>
</comment>
<dbReference type="InterPro" id="IPR002347">
    <property type="entry name" value="SDR_fam"/>
</dbReference>
<dbReference type="PRINTS" id="PR00081">
    <property type="entry name" value="GDHRDH"/>
</dbReference>
<dbReference type="Pfam" id="PF13561">
    <property type="entry name" value="adh_short_C2"/>
    <property type="match status" value="1"/>
</dbReference>
<feature type="domain" description="Ketoreductase" evidence="3">
    <location>
        <begin position="3"/>
        <end position="169"/>
    </location>
</feature>
<evidence type="ECO:0000256" key="1">
    <source>
        <dbReference type="ARBA" id="ARBA00006484"/>
    </source>
</evidence>
<reference evidence="5" key="1">
    <citation type="journal article" date="2019" name="Int. J. Syst. Evol. Microbiol.">
        <title>The Global Catalogue of Microorganisms (GCM) 10K type strain sequencing project: providing services to taxonomists for standard genome sequencing and annotation.</title>
        <authorList>
            <consortium name="The Broad Institute Genomics Platform"/>
            <consortium name="The Broad Institute Genome Sequencing Center for Infectious Disease"/>
            <person name="Wu L."/>
            <person name="Ma J."/>
        </authorList>
    </citation>
    <scope>NUCLEOTIDE SEQUENCE [LARGE SCALE GENOMIC DNA]</scope>
    <source>
        <strain evidence="5">JCM 16898</strain>
    </source>
</reference>
<dbReference type="NCBIfam" id="NF009466">
    <property type="entry name" value="PRK12826.1-2"/>
    <property type="match status" value="1"/>
</dbReference>
<dbReference type="SMART" id="SM00822">
    <property type="entry name" value="PKS_KR"/>
    <property type="match status" value="1"/>
</dbReference>
<dbReference type="PRINTS" id="PR00080">
    <property type="entry name" value="SDRFAMILY"/>
</dbReference>
<dbReference type="EMBL" id="BAAAZN010000001">
    <property type="protein sequence ID" value="GAA3523047.1"/>
    <property type="molecule type" value="Genomic_DNA"/>
</dbReference>
<keyword evidence="5" id="KW-1185">Reference proteome</keyword>
<evidence type="ECO:0000259" key="3">
    <source>
        <dbReference type="SMART" id="SM00822"/>
    </source>
</evidence>
<dbReference type="PANTHER" id="PTHR24321">
    <property type="entry name" value="DEHYDROGENASES, SHORT CHAIN"/>
    <property type="match status" value="1"/>
</dbReference>
<keyword evidence="2" id="KW-0560">Oxidoreductase</keyword>
<sequence length="248" mass="26116">MARVAVVTGAAGGIGLAVARYLHERSYQVVLADVDGDRVRKVVSDEFERNAVAAFVDVTDTASVDRMVAETVERFGGLDVLVNNAGVPGSQPAESVTDDEWSGMLDVHLHGILRCARRAYPELVERSGAVVNMSSAAAVLGMPGRVAYSAAKAGIIGLTRTLAVEWAPTEVRVNAVAPGYVRTEGFDRRMATADPGRVQRLAAEVPLGRLSRPDEVASAVHFLASPEASYVTGQTVVVDGGMTIRGLG</sequence>
<evidence type="ECO:0000313" key="5">
    <source>
        <dbReference type="Proteomes" id="UP001500689"/>
    </source>
</evidence>
<dbReference type="RefSeq" id="WP_344854221.1">
    <property type="nucleotide sequence ID" value="NZ_BAAAZN010000001.1"/>
</dbReference>
<dbReference type="Gene3D" id="3.40.50.720">
    <property type="entry name" value="NAD(P)-binding Rossmann-like Domain"/>
    <property type="match status" value="1"/>
</dbReference>
<dbReference type="InterPro" id="IPR020904">
    <property type="entry name" value="Sc_DH/Rdtase_CS"/>
</dbReference>
<proteinExistence type="inferred from homology"/>
<evidence type="ECO:0000256" key="2">
    <source>
        <dbReference type="ARBA" id="ARBA00023002"/>
    </source>
</evidence>
<dbReference type="PROSITE" id="PS00061">
    <property type="entry name" value="ADH_SHORT"/>
    <property type="match status" value="1"/>
</dbReference>
<name>A0ABP6UXK9_9PSEU</name>
<organism evidence="4 5">
    <name type="scientific">Amycolatopsis ultiminotia</name>
    <dbReference type="NCBI Taxonomy" id="543629"/>
    <lineage>
        <taxon>Bacteria</taxon>
        <taxon>Bacillati</taxon>
        <taxon>Actinomycetota</taxon>
        <taxon>Actinomycetes</taxon>
        <taxon>Pseudonocardiales</taxon>
        <taxon>Pseudonocardiaceae</taxon>
        <taxon>Amycolatopsis</taxon>
    </lineage>
</organism>
<comment type="similarity">
    <text evidence="1">Belongs to the short-chain dehydrogenases/reductases (SDR) family.</text>
</comment>
<protein>
    <submittedName>
        <fullName evidence="4">Glucose 1-dehydrogenase</fullName>
    </submittedName>
</protein>
<dbReference type="InterPro" id="IPR057326">
    <property type="entry name" value="KR_dom"/>
</dbReference>
<gene>
    <name evidence="4" type="ORF">GCM10022222_01230</name>
</gene>